<dbReference type="Pfam" id="PF07002">
    <property type="entry name" value="Copine"/>
    <property type="match status" value="1"/>
</dbReference>
<evidence type="ECO:0000259" key="1">
    <source>
        <dbReference type="Pfam" id="PF07002"/>
    </source>
</evidence>
<dbReference type="GO" id="GO:0016567">
    <property type="term" value="P:protein ubiquitination"/>
    <property type="evidence" value="ECO:0007669"/>
    <property type="project" value="TreeGrafter"/>
</dbReference>
<dbReference type="STRING" id="225164.V4AQ70"/>
<dbReference type="InterPro" id="IPR052079">
    <property type="entry name" value="E3_ligase/Copine_domain"/>
</dbReference>
<dbReference type="CTD" id="20231368"/>
<protein>
    <recommendedName>
        <fullName evidence="1">Copine C-terminal domain-containing protein</fullName>
    </recommendedName>
</protein>
<dbReference type="InterPro" id="IPR036465">
    <property type="entry name" value="vWFA_dom_sf"/>
</dbReference>
<feature type="non-terminal residue" evidence="2">
    <location>
        <position position="50"/>
    </location>
</feature>
<dbReference type="HOGENOM" id="CLU_3130230_0_0_1"/>
<reference evidence="2 3" key="1">
    <citation type="journal article" date="2013" name="Nature">
        <title>Insights into bilaterian evolution from three spiralian genomes.</title>
        <authorList>
            <person name="Simakov O."/>
            <person name="Marletaz F."/>
            <person name="Cho S.J."/>
            <person name="Edsinger-Gonzales E."/>
            <person name="Havlak P."/>
            <person name="Hellsten U."/>
            <person name="Kuo D.H."/>
            <person name="Larsson T."/>
            <person name="Lv J."/>
            <person name="Arendt D."/>
            <person name="Savage R."/>
            <person name="Osoegawa K."/>
            <person name="de Jong P."/>
            <person name="Grimwood J."/>
            <person name="Chapman J.A."/>
            <person name="Shapiro H."/>
            <person name="Aerts A."/>
            <person name="Otillar R.P."/>
            <person name="Terry A.Y."/>
            <person name="Boore J.L."/>
            <person name="Grigoriev I.V."/>
            <person name="Lindberg D.R."/>
            <person name="Seaver E.C."/>
            <person name="Weisblat D.A."/>
            <person name="Putnam N.H."/>
            <person name="Rokhsar D.S."/>
        </authorList>
    </citation>
    <scope>NUCLEOTIDE SEQUENCE [LARGE SCALE GENOMIC DNA]</scope>
</reference>
<dbReference type="KEGG" id="lgi:LOTGIDRAFT_116597"/>
<evidence type="ECO:0000313" key="2">
    <source>
        <dbReference type="EMBL" id="ESO95811.1"/>
    </source>
</evidence>
<dbReference type="GO" id="GO:0005634">
    <property type="term" value="C:nucleus"/>
    <property type="evidence" value="ECO:0007669"/>
    <property type="project" value="TreeGrafter"/>
</dbReference>
<dbReference type="Proteomes" id="UP000030746">
    <property type="component" value="Unassembled WGS sequence"/>
</dbReference>
<sequence length="50" mass="5514">QYHILVIVADGQVTSERETTEAIVNASNYPLSIIMVGVGDGPWDTMDEYD</sequence>
<keyword evidence="3" id="KW-1185">Reference proteome</keyword>
<feature type="domain" description="Copine C-terminal" evidence="1">
    <location>
        <begin position="1"/>
        <end position="50"/>
    </location>
</feature>
<proteinExistence type="predicted"/>
<dbReference type="EMBL" id="KB201611">
    <property type="protein sequence ID" value="ESO95811.1"/>
    <property type="molecule type" value="Genomic_DNA"/>
</dbReference>
<dbReference type="PANTHER" id="PTHR45751">
    <property type="entry name" value="COPINE FAMILY PROTEIN 1"/>
    <property type="match status" value="1"/>
</dbReference>
<name>V4AQ70_LOTGI</name>
<dbReference type="OrthoDB" id="5855668at2759"/>
<accession>V4AQ70</accession>
<gene>
    <name evidence="2" type="ORF">LOTGIDRAFT_116597</name>
</gene>
<dbReference type="InterPro" id="IPR010734">
    <property type="entry name" value="Copine_C"/>
</dbReference>
<organism evidence="2 3">
    <name type="scientific">Lottia gigantea</name>
    <name type="common">Giant owl limpet</name>
    <dbReference type="NCBI Taxonomy" id="225164"/>
    <lineage>
        <taxon>Eukaryota</taxon>
        <taxon>Metazoa</taxon>
        <taxon>Spiralia</taxon>
        <taxon>Lophotrochozoa</taxon>
        <taxon>Mollusca</taxon>
        <taxon>Gastropoda</taxon>
        <taxon>Patellogastropoda</taxon>
        <taxon>Lottioidea</taxon>
        <taxon>Lottiidae</taxon>
        <taxon>Lottia</taxon>
    </lineage>
</organism>
<dbReference type="GO" id="GO:0004842">
    <property type="term" value="F:ubiquitin-protein transferase activity"/>
    <property type="evidence" value="ECO:0007669"/>
    <property type="project" value="TreeGrafter"/>
</dbReference>
<feature type="non-terminal residue" evidence="2">
    <location>
        <position position="1"/>
    </location>
</feature>
<dbReference type="AlphaFoldDB" id="V4AQ70"/>
<dbReference type="GeneID" id="20231368"/>
<dbReference type="RefSeq" id="XP_009053653.1">
    <property type="nucleotide sequence ID" value="XM_009055405.1"/>
</dbReference>
<dbReference type="SUPFAM" id="SSF53300">
    <property type="entry name" value="vWA-like"/>
    <property type="match status" value="1"/>
</dbReference>
<dbReference type="PANTHER" id="PTHR45751:SF11">
    <property type="entry name" value="COPINE FAMILY PROTEIN 2"/>
    <property type="match status" value="1"/>
</dbReference>
<evidence type="ECO:0000313" key="3">
    <source>
        <dbReference type="Proteomes" id="UP000030746"/>
    </source>
</evidence>